<feature type="non-terminal residue" evidence="2">
    <location>
        <position position="58"/>
    </location>
</feature>
<evidence type="ECO:0000313" key="2">
    <source>
        <dbReference type="EMBL" id="GAI91004.1"/>
    </source>
</evidence>
<feature type="compositionally biased region" description="Acidic residues" evidence="1">
    <location>
        <begin position="13"/>
        <end position="26"/>
    </location>
</feature>
<dbReference type="EMBL" id="BARW01019071">
    <property type="protein sequence ID" value="GAI91004.1"/>
    <property type="molecule type" value="Genomic_DNA"/>
</dbReference>
<protein>
    <submittedName>
        <fullName evidence="2">Uncharacterized protein</fullName>
    </submittedName>
</protein>
<evidence type="ECO:0000256" key="1">
    <source>
        <dbReference type="SAM" id="MobiDB-lite"/>
    </source>
</evidence>
<feature type="region of interest" description="Disordered" evidence="1">
    <location>
        <begin position="1"/>
        <end position="58"/>
    </location>
</feature>
<name>X1UFB1_9ZZZZ</name>
<organism evidence="2">
    <name type="scientific">marine sediment metagenome</name>
    <dbReference type="NCBI Taxonomy" id="412755"/>
    <lineage>
        <taxon>unclassified sequences</taxon>
        <taxon>metagenomes</taxon>
        <taxon>ecological metagenomes</taxon>
    </lineage>
</organism>
<dbReference type="AlphaFoldDB" id="X1UFB1"/>
<gene>
    <name evidence="2" type="ORF">S12H4_32511</name>
</gene>
<comment type="caution">
    <text evidence="2">The sequence shown here is derived from an EMBL/GenBank/DDBJ whole genome shotgun (WGS) entry which is preliminary data.</text>
</comment>
<sequence>MAKKKLTKPVAKDEEELDDPEDDLLEKDEVSSEYPKISETSEKDEASSSTAEGDGDSA</sequence>
<reference evidence="2" key="1">
    <citation type="journal article" date="2014" name="Front. Microbiol.">
        <title>High frequency of phylogenetically diverse reductive dehalogenase-homologous genes in deep subseafloor sedimentary metagenomes.</title>
        <authorList>
            <person name="Kawai M."/>
            <person name="Futagami T."/>
            <person name="Toyoda A."/>
            <person name="Takaki Y."/>
            <person name="Nishi S."/>
            <person name="Hori S."/>
            <person name="Arai W."/>
            <person name="Tsubouchi T."/>
            <person name="Morono Y."/>
            <person name="Uchiyama I."/>
            <person name="Ito T."/>
            <person name="Fujiyama A."/>
            <person name="Inagaki F."/>
            <person name="Takami H."/>
        </authorList>
    </citation>
    <scope>NUCLEOTIDE SEQUENCE</scope>
    <source>
        <strain evidence="2">Expedition CK06-06</strain>
    </source>
</reference>
<proteinExistence type="predicted"/>
<accession>X1UFB1</accession>